<keyword evidence="1" id="KW-1133">Transmembrane helix</keyword>
<dbReference type="InterPro" id="IPR006121">
    <property type="entry name" value="HMA_dom"/>
</dbReference>
<dbReference type="InterPro" id="IPR036163">
    <property type="entry name" value="HMA_dom_sf"/>
</dbReference>
<dbReference type="Pfam" id="PF13386">
    <property type="entry name" value="DsbD_2"/>
    <property type="match status" value="1"/>
</dbReference>
<evidence type="ECO:0000313" key="4">
    <source>
        <dbReference type="Proteomes" id="UP000181992"/>
    </source>
</evidence>
<feature type="transmembrane region" description="Helical" evidence="1">
    <location>
        <begin position="240"/>
        <end position="259"/>
    </location>
</feature>
<feature type="transmembrane region" description="Helical" evidence="1">
    <location>
        <begin position="129"/>
        <end position="152"/>
    </location>
</feature>
<dbReference type="EMBL" id="MNVN01000016">
    <property type="protein sequence ID" value="OIO30519.1"/>
    <property type="molecule type" value="Genomic_DNA"/>
</dbReference>
<protein>
    <recommendedName>
        <fullName evidence="2">HMA domain-containing protein</fullName>
    </recommendedName>
</protein>
<dbReference type="PANTHER" id="PTHR42208:SF1">
    <property type="entry name" value="HEAVY METAL TRANSPORTER"/>
    <property type="match status" value="1"/>
</dbReference>
<dbReference type="Gene3D" id="3.30.70.100">
    <property type="match status" value="1"/>
</dbReference>
<keyword evidence="1" id="KW-0472">Membrane</keyword>
<dbReference type="PROSITE" id="PS50846">
    <property type="entry name" value="HMA_2"/>
    <property type="match status" value="1"/>
</dbReference>
<comment type="caution">
    <text evidence="3">The sequence shown here is derived from an EMBL/GenBank/DDBJ whole genome shotgun (WGS) entry which is preliminary data.</text>
</comment>
<sequence>MTQQQNKNQKYTFHVDGMHCNACVLMIESELGELPEVTSVKSVLKNHSLEIEGDFGSKTREQIAEELTLPLKSVGYTVSVEKHVPQKKWADFKFAIPFALGFAILFIVLQKMGLVNFLNAGEVTYGTAFVIGIVASLSSCMAVVGGLLLSMSATFAKEGDKIKPQLMFHGGRIISFFVLGGVIGLMGTAFTLNTVTTFILSFVVGVAMLILGINLLDIFHVTKKFQIGMPKFIAKRAHGVAKLNHTLTPFLVGIATFFLPCGFTQSMQMYTPHNRKLYEGRAYHARLCSGDITRAYPH</sequence>
<dbReference type="CDD" id="cd00371">
    <property type="entry name" value="HMA"/>
    <property type="match status" value="1"/>
</dbReference>
<accession>A0A1J4V8B9</accession>
<evidence type="ECO:0000259" key="2">
    <source>
        <dbReference type="PROSITE" id="PS50846"/>
    </source>
</evidence>
<dbReference type="Proteomes" id="UP000181992">
    <property type="component" value="Unassembled WGS sequence"/>
</dbReference>
<evidence type="ECO:0000256" key="1">
    <source>
        <dbReference type="SAM" id="Phobius"/>
    </source>
</evidence>
<feature type="domain" description="HMA" evidence="2">
    <location>
        <begin position="9"/>
        <end position="79"/>
    </location>
</feature>
<dbReference type="SUPFAM" id="SSF55008">
    <property type="entry name" value="HMA, heavy metal-associated domain"/>
    <property type="match status" value="1"/>
</dbReference>
<dbReference type="AlphaFoldDB" id="A0A1J4V8B9"/>
<name>A0A1J4V8B9_9BACT</name>
<reference evidence="3 4" key="1">
    <citation type="journal article" date="2016" name="Environ. Microbiol.">
        <title>Genomic resolution of a cold subsurface aquifer community provides metabolic insights for novel microbes adapted to high CO concentrations.</title>
        <authorList>
            <person name="Probst A.J."/>
            <person name="Castelle C.J."/>
            <person name="Singh A."/>
            <person name="Brown C.T."/>
            <person name="Anantharaman K."/>
            <person name="Sharon I."/>
            <person name="Hug L.A."/>
            <person name="Burstein D."/>
            <person name="Emerson J.B."/>
            <person name="Thomas B.C."/>
            <person name="Banfield J.F."/>
        </authorList>
    </citation>
    <scope>NUCLEOTIDE SEQUENCE [LARGE SCALE GENOMIC DNA]</scope>
    <source>
        <strain evidence="3">CG1_02_43_90</strain>
    </source>
</reference>
<feature type="transmembrane region" description="Helical" evidence="1">
    <location>
        <begin position="173"/>
        <end position="192"/>
    </location>
</feature>
<feature type="transmembrane region" description="Helical" evidence="1">
    <location>
        <begin position="198"/>
        <end position="219"/>
    </location>
</feature>
<evidence type="ECO:0000313" key="3">
    <source>
        <dbReference type="EMBL" id="OIO30519.1"/>
    </source>
</evidence>
<proteinExistence type="predicted"/>
<keyword evidence="1" id="KW-0812">Transmembrane</keyword>
<organism evidence="3 4">
    <name type="scientific">Candidatus Nomurabacteria bacterium CG1_02_43_90</name>
    <dbReference type="NCBI Taxonomy" id="1805281"/>
    <lineage>
        <taxon>Bacteria</taxon>
        <taxon>Candidatus Nomuraibacteriota</taxon>
    </lineage>
</organism>
<dbReference type="GO" id="GO:0046872">
    <property type="term" value="F:metal ion binding"/>
    <property type="evidence" value="ECO:0007669"/>
    <property type="project" value="InterPro"/>
</dbReference>
<dbReference type="STRING" id="1805281.AUJ77_03010"/>
<feature type="transmembrane region" description="Helical" evidence="1">
    <location>
        <begin position="92"/>
        <end position="109"/>
    </location>
</feature>
<gene>
    <name evidence="3" type="ORF">AUJ77_03010</name>
</gene>
<dbReference type="PANTHER" id="PTHR42208">
    <property type="entry name" value="HEAVY METAL TRANSPORTER-RELATED"/>
    <property type="match status" value="1"/>
</dbReference>
<dbReference type="InterPro" id="IPR039447">
    <property type="entry name" value="UreH-like_TM_dom"/>
</dbReference>
<dbReference type="Pfam" id="PF00403">
    <property type="entry name" value="HMA"/>
    <property type="match status" value="1"/>
</dbReference>